<feature type="domain" description="DUF4131" evidence="8">
    <location>
        <begin position="27"/>
        <end position="192"/>
    </location>
</feature>
<keyword evidence="4 6" id="KW-1133">Transmembrane helix</keyword>
<feature type="transmembrane region" description="Helical" evidence="6">
    <location>
        <begin position="482"/>
        <end position="501"/>
    </location>
</feature>
<feature type="transmembrane region" description="Helical" evidence="6">
    <location>
        <begin position="422"/>
        <end position="444"/>
    </location>
</feature>
<feature type="domain" description="ComEC/Rec2-related protein" evidence="7">
    <location>
        <begin position="234"/>
        <end position="503"/>
    </location>
</feature>
<evidence type="ECO:0000313" key="9">
    <source>
        <dbReference type="EMBL" id="QRE04075.1"/>
    </source>
</evidence>
<reference evidence="9 10" key="1">
    <citation type="submission" date="2020-07" db="EMBL/GenBank/DDBJ databases">
        <title>Genomic characterization of Flavobacterium psychrophilum strains.</title>
        <authorList>
            <person name="Castillo D."/>
            <person name="Jorgensen J."/>
            <person name="Middelboe M."/>
        </authorList>
    </citation>
    <scope>NUCLEOTIDE SEQUENCE [LARGE SCALE GENOMIC DNA]</scope>
    <source>
        <strain evidence="9 10">FPS-R7</strain>
    </source>
</reference>
<dbReference type="RefSeq" id="WP_094157637.1">
    <property type="nucleotide sequence ID" value="NZ_CP059075.1"/>
</dbReference>
<dbReference type="Proteomes" id="UP000596329">
    <property type="component" value="Chromosome"/>
</dbReference>
<evidence type="ECO:0000313" key="10">
    <source>
        <dbReference type="Proteomes" id="UP000596329"/>
    </source>
</evidence>
<evidence type="ECO:0000256" key="1">
    <source>
        <dbReference type="ARBA" id="ARBA00004651"/>
    </source>
</evidence>
<feature type="transmembrane region" description="Helical" evidence="6">
    <location>
        <begin position="387"/>
        <end position="410"/>
    </location>
</feature>
<dbReference type="InterPro" id="IPR004477">
    <property type="entry name" value="ComEC_N"/>
</dbReference>
<feature type="transmembrane region" description="Helical" evidence="6">
    <location>
        <begin position="450"/>
        <end position="470"/>
    </location>
</feature>
<proteinExistence type="predicted"/>
<feature type="transmembrane region" description="Helical" evidence="6">
    <location>
        <begin position="60"/>
        <end position="78"/>
    </location>
</feature>
<evidence type="ECO:0000256" key="6">
    <source>
        <dbReference type="SAM" id="Phobius"/>
    </source>
</evidence>
<dbReference type="GO" id="GO:0005886">
    <property type="term" value="C:plasma membrane"/>
    <property type="evidence" value="ECO:0007669"/>
    <property type="project" value="UniProtKB-SubCell"/>
</dbReference>
<evidence type="ECO:0000259" key="8">
    <source>
        <dbReference type="Pfam" id="PF13567"/>
    </source>
</evidence>
<comment type="subcellular location">
    <subcellularLocation>
        <location evidence="1">Cell membrane</location>
        <topology evidence="1">Multi-pass membrane protein</topology>
    </subcellularLocation>
</comment>
<dbReference type="Pfam" id="PF03772">
    <property type="entry name" value="Competence"/>
    <property type="match status" value="1"/>
</dbReference>
<evidence type="ECO:0000259" key="7">
    <source>
        <dbReference type="Pfam" id="PF03772"/>
    </source>
</evidence>
<feature type="transmembrane region" description="Helical" evidence="6">
    <location>
        <begin position="339"/>
        <end position="367"/>
    </location>
</feature>
<keyword evidence="3 6" id="KW-0812">Transmembrane</keyword>
<evidence type="ECO:0000256" key="4">
    <source>
        <dbReference type="ARBA" id="ARBA00022989"/>
    </source>
</evidence>
<feature type="transmembrane region" description="Helical" evidence="6">
    <location>
        <begin position="32"/>
        <end position="48"/>
    </location>
</feature>
<feature type="transmembrane region" description="Helical" evidence="6">
    <location>
        <begin position="252"/>
        <end position="276"/>
    </location>
</feature>
<feature type="transmembrane region" description="Helical" evidence="6">
    <location>
        <begin position="7"/>
        <end position="26"/>
    </location>
</feature>
<dbReference type="AlphaFoldDB" id="A0A7U2NF66"/>
<dbReference type="EMBL" id="CP059075">
    <property type="protein sequence ID" value="QRE04075.1"/>
    <property type="molecule type" value="Genomic_DNA"/>
</dbReference>
<sequence length="677" mass="77957">MKILKFPIVRICLWFILGIITTYYYPMSVKCAFSALGISVCVFSYFLVQSYRKFEQKKAFSVSLYLLFFVIGITTTIIHNDTFEENHYTNNLKNFESNHIIQVTIIEKLKNTSNNDRYIAQITQIDNKTSSGKILLNLKKNPITKDFVIGTRLKIEEQLVRNFKPNNPDQFNYGKYLETKGIYAQVFAETSQLKVSTIIDKSIWYYTENFRKKIILNLEKSGFKKEELAVISALILGQQQDISPEVLRDYQYAGAVHILSVSGLHVGFILMFVTFILKPLPKNNYGNFFRLVVILSSLWLFALIAGLAPSVVRSAAMFSFVAIGIFLNRKTNVFHTMLVSLFLILLVAPLFLFDIGFQLSYIALFFILWLQPMLKMLWKPKSELVAYFWDIITVSFAAQIGAMPLSIYYFHQFPGLFFVTNLVLIPCLMVIMAIGVLLMILAYFDFVPVLLSKTVALSITFTNTYINWIASIETFVIKNIPLNFWLLIASYLVIFSCIIWFKKPNFTKIILALGSILIFQILFVTTNWQSEIKKELIVFNARKSTIIGKRIGKKIMLYTNNGLTENGFEKKMIQTYATANFCGISNCKPITNTLYFNKNKILIIDKSNIYKKTMNADIIILRESPKINLERLLSSIKPKIIIADASNYKSYVTNWKQTCAKEKIPFHSTYEKGFYKL</sequence>
<gene>
    <name evidence="9" type="ORF">H0H26_00235</name>
</gene>
<accession>A0A7U2NF66</accession>
<keyword evidence="5 6" id="KW-0472">Membrane</keyword>
<feature type="transmembrane region" description="Helical" evidence="6">
    <location>
        <begin position="507"/>
        <end position="525"/>
    </location>
</feature>
<organism evidence="9 10">
    <name type="scientific">Flavobacterium psychrophilum</name>
    <dbReference type="NCBI Taxonomy" id="96345"/>
    <lineage>
        <taxon>Bacteria</taxon>
        <taxon>Pseudomonadati</taxon>
        <taxon>Bacteroidota</taxon>
        <taxon>Flavobacteriia</taxon>
        <taxon>Flavobacteriales</taxon>
        <taxon>Flavobacteriaceae</taxon>
        <taxon>Flavobacterium</taxon>
    </lineage>
</organism>
<evidence type="ECO:0000256" key="5">
    <source>
        <dbReference type="ARBA" id="ARBA00023136"/>
    </source>
</evidence>
<dbReference type="Pfam" id="PF13567">
    <property type="entry name" value="DUF4131"/>
    <property type="match status" value="1"/>
</dbReference>
<dbReference type="NCBIfam" id="TIGR00360">
    <property type="entry name" value="ComEC_N-term"/>
    <property type="match status" value="1"/>
</dbReference>
<dbReference type="InterPro" id="IPR052159">
    <property type="entry name" value="Competence_DNA_uptake"/>
</dbReference>
<dbReference type="PANTHER" id="PTHR30619">
    <property type="entry name" value="DNA INTERNALIZATION/COMPETENCE PROTEIN COMEC/REC2"/>
    <property type="match status" value="1"/>
</dbReference>
<protein>
    <submittedName>
        <fullName evidence="9">ComEC family competence protein</fullName>
    </submittedName>
</protein>
<name>A0A7U2NF66_FLAPS</name>
<dbReference type="InterPro" id="IPR025405">
    <property type="entry name" value="DUF4131"/>
</dbReference>
<evidence type="ECO:0000256" key="2">
    <source>
        <dbReference type="ARBA" id="ARBA00022475"/>
    </source>
</evidence>
<feature type="transmembrane region" description="Helical" evidence="6">
    <location>
        <begin position="288"/>
        <end position="305"/>
    </location>
</feature>
<dbReference type="PANTHER" id="PTHR30619:SF1">
    <property type="entry name" value="RECOMBINATION PROTEIN 2"/>
    <property type="match status" value="1"/>
</dbReference>
<evidence type="ECO:0000256" key="3">
    <source>
        <dbReference type="ARBA" id="ARBA00022692"/>
    </source>
</evidence>
<keyword evidence="2" id="KW-1003">Cell membrane</keyword>